<comment type="caution">
    <text evidence="2">The sequence shown here is derived from an EMBL/GenBank/DDBJ whole genome shotgun (WGS) entry which is preliminary data.</text>
</comment>
<dbReference type="PANTHER" id="PTHR40940:SF2">
    <property type="entry name" value="BATD"/>
    <property type="match status" value="1"/>
</dbReference>
<proteinExistence type="predicted"/>
<evidence type="ECO:0000313" key="3">
    <source>
        <dbReference type="Proteomes" id="UP001221217"/>
    </source>
</evidence>
<reference evidence="2 3" key="1">
    <citation type="submission" date="2022-12" db="EMBL/GenBank/DDBJ databases">
        <title>Metagenome assembled genome from gulf of manar.</title>
        <authorList>
            <person name="Kohli P."/>
            <person name="Pk S."/>
            <person name="Venkata Ramana C."/>
            <person name="Sasikala C."/>
        </authorList>
    </citation>
    <scope>NUCLEOTIDE SEQUENCE [LARGE SCALE GENOMIC DNA]</scope>
    <source>
        <strain evidence="2">JB008</strain>
    </source>
</reference>
<evidence type="ECO:0000313" key="2">
    <source>
        <dbReference type="EMBL" id="MDC7227340.1"/>
    </source>
</evidence>
<keyword evidence="1" id="KW-0472">Membrane</keyword>
<protein>
    <submittedName>
        <fullName evidence="2">BatD family protein</fullName>
    </submittedName>
</protein>
<feature type="transmembrane region" description="Helical" evidence="1">
    <location>
        <begin position="459"/>
        <end position="478"/>
    </location>
</feature>
<sequence length="581" mass="64572">MKLIATGKQILLFLIFLFTASVLSAQGLSLTAELSDDQVWLGDSVQLMLYLQGSEEAISPELNIPGVNVEPLGGTVRSSRSVTSINGKVTEDIRKAYVCSYRLTPTSPGRIVIPSIEVNVEGQTLKSSQAVLAVREPAASDDFSLELEFDRNAVYIDERVYLKIGFFYGQSLRTLELSIPGLEGLNYESMPVDDERERYEILINGNPVIFGRDDKGNFAGLSALISIRPEMAGQILLQRSTASFESVSGYKRVQDFFGRIQNQEVYSRTVIPGNTTVVDVLPFPKFDQPEDFFGLSGDIDIDVVVTPQEVHIGDPITLTLNINKMNNPDVAIPPLGRYLGGGIDIPDTRASAAINGSTKTITQTIRISEDWVTEIPTITFPYFDPDAEKYKNASSAAVPLTVLETKIVTSAELEGVSQTGDPTGKVLLERKKEGIYHNYTGKKLLQDSIPVIERLQSSFLIKFLLLVPPAAFIAVLILTRIRPHIRRRASARIDKHRDLRKLKKQWKKVDFSNVHDVLKLFNRQVSVYLERWGLPDDDKLIHVLEALEAAVYGRVEIEPLQAQELTAEILILLDEGVKDAE</sequence>
<keyword evidence="1" id="KW-0812">Transmembrane</keyword>
<dbReference type="InterPro" id="IPR025738">
    <property type="entry name" value="BatD"/>
</dbReference>
<dbReference type="PANTHER" id="PTHR40940">
    <property type="entry name" value="PROTEIN BATD-RELATED"/>
    <property type="match status" value="1"/>
</dbReference>
<evidence type="ECO:0000256" key="1">
    <source>
        <dbReference type="SAM" id="Phobius"/>
    </source>
</evidence>
<name>A0AAJ1IHI0_9SPIO</name>
<dbReference type="Pfam" id="PF13584">
    <property type="entry name" value="BatD"/>
    <property type="match status" value="1"/>
</dbReference>
<organism evidence="2 3">
    <name type="scientific">Candidatus Thalassospirochaeta sargassi</name>
    <dbReference type="NCBI Taxonomy" id="3119039"/>
    <lineage>
        <taxon>Bacteria</taxon>
        <taxon>Pseudomonadati</taxon>
        <taxon>Spirochaetota</taxon>
        <taxon>Spirochaetia</taxon>
        <taxon>Spirochaetales</taxon>
        <taxon>Spirochaetaceae</taxon>
        <taxon>Candidatus Thalassospirochaeta</taxon>
    </lineage>
</organism>
<accession>A0AAJ1IHI0</accession>
<dbReference type="EMBL" id="JAQQAL010000024">
    <property type="protein sequence ID" value="MDC7227340.1"/>
    <property type="molecule type" value="Genomic_DNA"/>
</dbReference>
<dbReference type="Proteomes" id="UP001221217">
    <property type="component" value="Unassembled WGS sequence"/>
</dbReference>
<keyword evidence="1" id="KW-1133">Transmembrane helix</keyword>
<gene>
    <name evidence="2" type="ORF">PQJ61_11315</name>
</gene>
<dbReference type="AlphaFoldDB" id="A0AAJ1IHI0"/>